<feature type="compositionally biased region" description="Pro residues" evidence="1">
    <location>
        <begin position="10"/>
        <end position="23"/>
    </location>
</feature>
<dbReference type="EMBL" id="AZIL01001256">
    <property type="protein sequence ID" value="EWM24435.1"/>
    <property type="molecule type" value="Genomic_DNA"/>
</dbReference>
<comment type="caution">
    <text evidence="2">The sequence shown here is derived from an EMBL/GenBank/DDBJ whole genome shotgun (WGS) entry which is preliminary data.</text>
</comment>
<reference evidence="2 3" key="1">
    <citation type="journal article" date="2014" name="Mol. Plant">
        <title>Chromosome Scale Genome Assembly and Transcriptome Profiling of Nannochloropsis gaditana in Nitrogen Depletion.</title>
        <authorList>
            <person name="Corteggiani Carpinelli E."/>
            <person name="Telatin A."/>
            <person name="Vitulo N."/>
            <person name="Forcato C."/>
            <person name="D'Angelo M."/>
            <person name="Schiavon R."/>
            <person name="Vezzi A."/>
            <person name="Giacometti G.M."/>
            <person name="Morosinotto T."/>
            <person name="Valle G."/>
        </authorList>
    </citation>
    <scope>NUCLEOTIDE SEQUENCE [LARGE SCALE GENOMIC DNA]</scope>
    <source>
        <strain evidence="2 3">B-31</strain>
    </source>
</reference>
<dbReference type="AlphaFoldDB" id="W7TBQ4"/>
<accession>W7TBQ4</accession>
<evidence type="ECO:0000256" key="1">
    <source>
        <dbReference type="SAM" id="MobiDB-lite"/>
    </source>
</evidence>
<organism evidence="2 3">
    <name type="scientific">Nannochloropsis gaditana</name>
    <dbReference type="NCBI Taxonomy" id="72520"/>
    <lineage>
        <taxon>Eukaryota</taxon>
        <taxon>Sar</taxon>
        <taxon>Stramenopiles</taxon>
        <taxon>Ochrophyta</taxon>
        <taxon>Eustigmatophyceae</taxon>
        <taxon>Eustigmatales</taxon>
        <taxon>Monodopsidaceae</taxon>
        <taxon>Nannochloropsis</taxon>
    </lineage>
</organism>
<proteinExistence type="predicted"/>
<keyword evidence="3" id="KW-1185">Reference proteome</keyword>
<feature type="non-terminal residue" evidence="2">
    <location>
        <position position="1"/>
    </location>
</feature>
<dbReference type="Proteomes" id="UP000019335">
    <property type="component" value="Chromosome 14"/>
</dbReference>
<gene>
    <name evidence="2" type="ORF">Naga_100481g1</name>
</gene>
<name>W7TBQ4_9STRA</name>
<sequence length="191" mass="20852">SLPPSLTSPLLPPTPPLLPPPGGPRRFLRPASHALPHQPRRPPPGGKTLAIGGWRRRAVPRAWILHPPRIQHRRRQGRGALPPVPPGIGHSLPPSLPPSLLPSLPLSIPASRLFLHVLGGLWWGFRAVAVSSSSISENFYMSVSLLGFCCHLWTRVALKCTCPHIGERRDCRGIKREGKEEGKAMSGMIQT</sequence>
<protein>
    <submittedName>
        <fullName evidence="2">Uncharacterized protein</fullName>
    </submittedName>
</protein>
<evidence type="ECO:0000313" key="3">
    <source>
        <dbReference type="Proteomes" id="UP000019335"/>
    </source>
</evidence>
<evidence type="ECO:0000313" key="2">
    <source>
        <dbReference type="EMBL" id="EWM24435.1"/>
    </source>
</evidence>
<feature type="region of interest" description="Disordered" evidence="1">
    <location>
        <begin position="1"/>
        <end position="51"/>
    </location>
</feature>